<evidence type="ECO:0000256" key="6">
    <source>
        <dbReference type="ARBA" id="ARBA00022801"/>
    </source>
</evidence>
<comment type="caution">
    <text evidence="10">The sequence shown here is derived from an EMBL/GenBank/DDBJ whole genome shotgun (WGS) entry which is preliminary data.</text>
</comment>
<evidence type="ECO:0000313" key="10">
    <source>
        <dbReference type="EMBL" id="ROQ89902.1"/>
    </source>
</evidence>
<dbReference type="CDD" id="cd09725">
    <property type="entry name" value="Cas2_I_II_III"/>
    <property type="match status" value="1"/>
</dbReference>
<dbReference type="PANTHER" id="PTHR34405:SF3">
    <property type="entry name" value="CRISPR-ASSOCIATED ENDORIBONUCLEASE CAS2 3"/>
    <property type="match status" value="1"/>
</dbReference>
<dbReference type="GO" id="GO:0051607">
    <property type="term" value="P:defense response to virus"/>
    <property type="evidence" value="ECO:0007669"/>
    <property type="project" value="UniProtKB-UniRule"/>
</dbReference>
<dbReference type="SUPFAM" id="SSF143430">
    <property type="entry name" value="TTP0101/SSO1404-like"/>
    <property type="match status" value="1"/>
</dbReference>
<keyword evidence="7 9" id="KW-0460">Magnesium</keyword>
<dbReference type="OrthoDB" id="9798176at2"/>
<feature type="binding site" evidence="9">
    <location>
        <position position="10"/>
    </location>
    <ligand>
        <name>Mg(2+)</name>
        <dbReference type="ChEBI" id="CHEBI:18420"/>
        <note>catalytic</note>
    </ligand>
</feature>
<proteinExistence type="inferred from homology"/>
<dbReference type="InterPro" id="IPR019199">
    <property type="entry name" value="Virulence_VapD/CRISPR_Cas2"/>
</dbReference>
<comment type="cofactor">
    <cofactor evidence="1 9">
        <name>Mg(2+)</name>
        <dbReference type="ChEBI" id="CHEBI:18420"/>
    </cofactor>
</comment>
<dbReference type="Proteomes" id="UP000276223">
    <property type="component" value="Unassembled WGS sequence"/>
</dbReference>
<evidence type="ECO:0000256" key="7">
    <source>
        <dbReference type="ARBA" id="ARBA00022842"/>
    </source>
</evidence>
<evidence type="ECO:0000256" key="2">
    <source>
        <dbReference type="ARBA" id="ARBA00009959"/>
    </source>
</evidence>
<evidence type="ECO:0000313" key="11">
    <source>
        <dbReference type="Proteomes" id="UP000276223"/>
    </source>
</evidence>
<sequence>MEHLYLVCYDIRDDKRWRRLYTAMKAYGEWVQLSVFQCRLNRMRRLRMEETVRKIIHHQDDHVLILDLGPADAVQPKVLSLGKPYRPIPKEPIIV</sequence>
<dbReference type="Gene3D" id="3.30.70.240">
    <property type="match status" value="1"/>
</dbReference>
<accession>A0A3N1UES7</accession>
<dbReference type="Pfam" id="PF09827">
    <property type="entry name" value="CRISPR_Cas2"/>
    <property type="match status" value="1"/>
</dbReference>
<dbReference type="GO" id="GO:0043571">
    <property type="term" value="P:maintenance of CRISPR repeat elements"/>
    <property type="evidence" value="ECO:0007669"/>
    <property type="project" value="UniProtKB-UniRule"/>
</dbReference>
<dbReference type="PANTHER" id="PTHR34405">
    <property type="entry name" value="CRISPR-ASSOCIATED ENDORIBONUCLEASE CAS2"/>
    <property type="match status" value="1"/>
</dbReference>
<comment type="function">
    <text evidence="9">CRISPR (clustered regularly interspaced short palindromic repeat), is an adaptive immune system that provides protection against mobile genetic elements (viruses, transposable elements and conjugative plasmids). CRISPR clusters contain sequences complementary to antecedent mobile elements and target invading nucleic acids. CRISPR clusters are transcribed and processed into CRISPR RNA (crRNA). Functions as a ssRNA-specific endoribonuclease. Involved in the integration of spacer DNA into the CRISPR cassette.</text>
</comment>
<comment type="similarity">
    <text evidence="2 9">Belongs to the CRISPR-associated endoribonuclease Cas2 protein family.</text>
</comment>
<dbReference type="RefSeq" id="WP_123291457.1">
    <property type="nucleotide sequence ID" value="NZ_RJVA01000016.1"/>
</dbReference>
<protein>
    <recommendedName>
        <fullName evidence="9">CRISPR-associated endoribonuclease Cas2</fullName>
        <ecNumber evidence="9">3.1.-.-</ecNumber>
    </recommendedName>
</protein>
<evidence type="ECO:0000256" key="3">
    <source>
        <dbReference type="ARBA" id="ARBA00022722"/>
    </source>
</evidence>
<keyword evidence="8 9" id="KW-0051">Antiviral defense</keyword>
<gene>
    <name evidence="9" type="primary">cas2</name>
    <name evidence="10" type="ORF">EDC27_3021</name>
</gene>
<evidence type="ECO:0000256" key="8">
    <source>
        <dbReference type="ARBA" id="ARBA00023118"/>
    </source>
</evidence>
<dbReference type="GO" id="GO:0016787">
    <property type="term" value="F:hydrolase activity"/>
    <property type="evidence" value="ECO:0007669"/>
    <property type="project" value="UniProtKB-KW"/>
</dbReference>
<reference evidence="10 11" key="1">
    <citation type="submission" date="2018-11" db="EMBL/GenBank/DDBJ databases">
        <title>Genomic Encyclopedia of Type Strains, Phase IV (KMG-IV): sequencing the most valuable type-strain genomes for metagenomic binning, comparative biology and taxonomic classification.</title>
        <authorList>
            <person name="Goeker M."/>
        </authorList>
    </citation>
    <scope>NUCLEOTIDE SEQUENCE [LARGE SCALE GENOMIC DNA]</scope>
    <source>
        <strain evidence="10 11">DSM 22027</strain>
    </source>
</reference>
<dbReference type="EMBL" id="RJVA01000016">
    <property type="protein sequence ID" value="ROQ89902.1"/>
    <property type="molecule type" value="Genomic_DNA"/>
</dbReference>
<keyword evidence="4 9" id="KW-0479">Metal-binding</keyword>
<dbReference type="GO" id="GO:0004521">
    <property type="term" value="F:RNA endonuclease activity"/>
    <property type="evidence" value="ECO:0007669"/>
    <property type="project" value="InterPro"/>
</dbReference>
<evidence type="ECO:0000256" key="9">
    <source>
        <dbReference type="HAMAP-Rule" id="MF_01471"/>
    </source>
</evidence>
<keyword evidence="3 9" id="KW-0540">Nuclease</keyword>
<keyword evidence="5 9" id="KW-0255">Endonuclease</keyword>
<keyword evidence="11" id="KW-1185">Reference proteome</keyword>
<evidence type="ECO:0000256" key="5">
    <source>
        <dbReference type="ARBA" id="ARBA00022759"/>
    </source>
</evidence>
<organism evidence="10 11">
    <name type="scientific">Desulfosoma caldarium</name>
    <dbReference type="NCBI Taxonomy" id="610254"/>
    <lineage>
        <taxon>Bacteria</taxon>
        <taxon>Pseudomonadati</taxon>
        <taxon>Thermodesulfobacteriota</taxon>
        <taxon>Syntrophobacteria</taxon>
        <taxon>Syntrophobacterales</taxon>
        <taxon>Syntrophobacteraceae</taxon>
        <taxon>Desulfosoma</taxon>
    </lineage>
</organism>
<dbReference type="GO" id="GO:0046872">
    <property type="term" value="F:metal ion binding"/>
    <property type="evidence" value="ECO:0007669"/>
    <property type="project" value="UniProtKB-UniRule"/>
</dbReference>
<dbReference type="InterPro" id="IPR021127">
    <property type="entry name" value="CRISPR_associated_Cas2"/>
</dbReference>
<dbReference type="EC" id="3.1.-.-" evidence="9"/>
<dbReference type="NCBIfam" id="TIGR01573">
    <property type="entry name" value="cas2"/>
    <property type="match status" value="1"/>
</dbReference>
<evidence type="ECO:0000256" key="1">
    <source>
        <dbReference type="ARBA" id="ARBA00001946"/>
    </source>
</evidence>
<dbReference type="HAMAP" id="MF_01471">
    <property type="entry name" value="Cas2"/>
    <property type="match status" value="1"/>
</dbReference>
<name>A0A3N1UES7_9BACT</name>
<comment type="subunit">
    <text evidence="9">Homodimer, forms a heterotetramer with a Cas1 homodimer.</text>
</comment>
<dbReference type="AlphaFoldDB" id="A0A3N1UES7"/>
<keyword evidence="6 9" id="KW-0378">Hydrolase</keyword>
<evidence type="ECO:0000256" key="4">
    <source>
        <dbReference type="ARBA" id="ARBA00022723"/>
    </source>
</evidence>